<dbReference type="Proteomes" id="UP001168096">
    <property type="component" value="Unassembled WGS sequence"/>
</dbReference>
<protein>
    <submittedName>
        <fullName evidence="1">Uncharacterized protein</fullName>
    </submittedName>
</protein>
<comment type="caution">
    <text evidence="1">The sequence shown here is derived from an EMBL/GenBank/DDBJ whole genome shotgun (WGS) entry which is preliminary data.</text>
</comment>
<keyword evidence="2" id="KW-1185">Reference proteome</keyword>
<dbReference type="EMBL" id="JASNRB020000019">
    <property type="protein sequence ID" value="MFJ1471176.1"/>
    <property type="molecule type" value="Genomic_DNA"/>
</dbReference>
<gene>
    <name evidence="1" type="ORF">QPK29_025940</name>
</gene>
<accession>A0ACC7MH06</accession>
<sequence>MARPKAQQPVTAQSFMEALADDFAKHGLDIIEQMREKSPAAYAMLALQAMQAQASGQQIAEARDFMMIAAGLGPR</sequence>
<organism evidence="1 2">
    <name type="scientific">Massilia orientalis</name>
    <dbReference type="NCBI Taxonomy" id="3050128"/>
    <lineage>
        <taxon>Bacteria</taxon>
        <taxon>Pseudomonadati</taxon>
        <taxon>Pseudomonadota</taxon>
        <taxon>Betaproteobacteria</taxon>
        <taxon>Burkholderiales</taxon>
        <taxon>Oxalobacteraceae</taxon>
        <taxon>Telluria group</taxon>
        <taxon>Massilia</taxon>
    </lineage>
</organism>
<evidence type="ECO:0000313" key="2">
    <source>
        <dbReference type="Proteomes" id="UP001168096"/>
    </source>
</evidence>
<name>A0ACC7MH06_9BURK</name>
<reference evidence="1" key="1">
    <citation type="submission" date="2024-11" db="EMBL/GenBank/DDBJ databases">
        <title>Description of Massilia orientalis sp. nov., isolated from rhizosphere soil of Ageratina adenophora.</title>
        <authorList>
            <person name="Wang Y."/>
        </authorList>
    </citation>
    <scope>NUCLEOTIDE SEQUENCE</scope>
    <source>
        <strain evidence="1">YIM B02787</strain>
    </source>
</reference>
<evidence type="ECO:0000313" key="1">
    <source>
        <dbReference type="EMBL" id="MFJ1471176.1"/>
    </source>
</evidence>
<proteinExistence type="predicted"/>